<sequence length="86" mass="9208">MAGLPLTTRGAKLAYLTITASRLGVWFAGESSAVQPPARFRACETSQLLGYCKLARFGASGRHSRYFGMGQDVGDHGRSQSDGARE</sequence>
<accession>A0A6A6TCY1</accession>
<evidence type="ECO:0000313" key="1">
    <source>
        <dbReference type="EMBL" id="KAF2656763.1"/>
    </source>
</evidence>
<dbReference type="AlphaFoldDB" id="A0A6A6TCY1"/>
<evidence type="ECO:0000313" key="2">
    <source>
        <dbReference type="Proteomes" id="UP000799324"/>
    </source>
</evidence>
<keyword evidence="2" id="KW-1185">Reference proteome</keyword>
<gene>
    <name evidence="1" type="ORF">K491DRAFT_691622</name>
</gene>
<dbReference type="EMBL" id="MU004332">
    <property type="protein sequence ID" value="KAF2656763.1"/>
    <property type="molecule type" value="Genomic_DNA"/>
</dbReference>
<dbReference type="Proteomes" id="UP000799324">
    <property type="component" value="Unassembled WGS sequence"/>
</dbReference>
<organism evidence="1 2">
    <name type="scientific">Lophiostoma macrostomum CBS 122681</name>
    <dbReference type="NCBI Taxonomy" id="1314788"/>
    <lineage>
        <taxon>Eukaryota</taxon>
        <taxon>Fungi</taxon>
        <taxon>Dikarya</taxon>
        <taxon>Ascomycota</taxon>
        <taxon>Pezizomycotina</taxon>
        <taxon>Dothideomycetes</taxon>
        <taxon>Pleosporomycetidae</taxon>
        <taxon>Pleosporales</taxon>
        <taxon>Lophiostomataceae</taxon>
        <taxon>Lophiostoma</taxon>
    </lineage>
</organism>
<reference evidence="1" key="1">
    <citation type="journal article" date="2020" name="Stud. Mycol.">
        <title>101 Dothideomycetes genomes: a test case for predicting lifestyles and emergence of pathogens.</title>
        <authorList>
            <person name="Haridas S."/>
            <person name="Albert R."/>
            <person name="Binder M."/>
            <person name="Bloem J."/>
            <person name="Labutti K."/>
            <person name="Salamov A."/>
            <person name="Andreopoulos B."/>
            <person name="Baker S."/>
            <person name="Barry K."/>
            <person name="Bills G."/>
            <person name="Bluhm B."/>
            <person name="Cannon C."/>
            <person name="Castanera R."/>
            <person name="Culley D."/>
            <person name="Daum C."/>
            <person name="Ezra D."/>
            <person name="Gonzalez J."/>
            <person name="Henrissat B."/>
            <person name="Kuo A."/>
            <person name="Liang C."/>
            <person name="Lipzen A."/>
            <person name="Lutzoni F."/>
            <person name="Magnuson J."/>
            <person name="Mondo S."/>
            <person name="Nolan M."/>
            <person name="Ohm R."/>
            <person name="Pangilinan J."/>
            <person name="Park H.-J."/>
            <person name="Ramirez L."/>
            <person name="Alfaro M."/>
            <person name="Sun H."/>
            <person name="Tritt A."/>
            <person name="Yoshinaga Y."/>
            <person name="Zwiers L.-H."/>
            <person name="Turgeon B."/>
            <person name="Goodwin S."/>
            <person name="Spatafora J."/>
            <person name="Crous P."/>
            <person name="Grigoriev I."/>
        </authorList>
    </citation>
    <scope>NUCLEOTIDE SEQUENCE</scope>
    <source>
        <strain evidence="1">CBS 122681</strain>
    </source>
</reference>
<proteinExistence type="predicted"/>
<name>A0A6A6TCY1_9PLEO</name>
<protein>
    <submittedName>
        <fullName evidence="1">Uncharacterized protein</fullName>
    </submittedName>
</protein>